<gene>
    <name evidence="8" type="ORF">MNBD_GAMMA01-1830</name>
</gene>
<dbReference type="GO" id="GO:0003857">
    <property type="term" value="F:(3S)-3-hydroxyacyl-CoA dehydrogenase (NAD+) activity"/>
    <property type="evidence" value="ECO:0007669"/>
    <property type="project" value="UniProtKB-EC"/>
</dbReference>
<evidence type="ECO:0000256" key="2">
    <source>
        <dbReference type="ARBA" id="ARBA00022832"/>
    </source>
</evidence>
<name>A0A3B0V9Z8_9ZZZZ</name>
<dbReference type="InterPro" id="IPR036291">
    <property type="entry name" value="NAD(P)-bd_dom_sf"/>
</dbReference>
<dbReference type="SUPFAM" id="SSF48179">
    <property type="entry name" value="6-phosphogluconate dehydrogenase C-terminal domain-like"/>
    <property type="match status" value="2"/>
</dbReference>
<reference evidence="8" key="1">
    <citation type="submission" date="2018-06" db="EMBL/GenBank/DDBJ databases">
        <authorList>
            <person name="Zhirakovskaya E."/>
        </authorList>
    </citation>
    <scope>NUCLEOTIDE SEQUENCE</scope>
</reference>
<keyword evidence="8" id="KW-0456">Lyase</keyword>
<dbReference type="Gene3D" id="1.10.1040.50">
    <property type="match status" value="1"/>
</dbReference>
<evidence type="ECO:0000256" key="5">
    <source>
        <dbReference type="ARBA" id="ARBA00023098"/>
    </source>
</evidence>
<dbReference type="InterPro" id="IPR001753">
    <property type="entry name" value="Enoyl-CoA_hydra/iso"/>
</dbReference>
<dbReference type="Gene3D" id="3.40.50.720">
    <property type="entry name" value="NAD(P)-binding Rossmann-like Domain"/>
    <property type="match status" value="1"/>
</dbReference>
<dbReference type="PANTHER" id="PTHR48075:SF7">
    <property type="entry name" value="3-HYDROXYACYL-COA DEHYDROGENASE-RELATED"/>
    <property type="match status" value="1"/>
</dbReference>
<evidence type="ECO:0000313" key="8">
    <source>
        <dbReference type="EMBL" id="VAW37153.1"/>
    </source>
</evidence>
<dbReference type="Gene3D" id="3.90.226.10">
    <property type="entry name" value="2-enoyl-CoA Hydratase, Chain A, domain 1"/>
    <property type="match status" value="1"/>
</dbReference>
<sequence length="789" mass="87655">MKNNKQIKKVAILGAGVMGAQIAAHFANANIPVVLFDLPAKGNDKNAIIKGALKLLGKLKPAPLGYKSVIKLIEPANYDDDLNKLSNVDLIIEAVAERMDIKKSLYDKIEDYIKADTIFATNTSGLSINDLSQVFPEHLKHQFCGVHFFNPPRYMHLVEIIATEKTNRNVIDNLTEFLTSTLGKGVVNAKDTPNFIANRIGVFSIICTIYHGMKFNIPLETVDALTGTLIGRAKSATFRTADVVGLDTLNHTVNTMKNHLPDDPWNKYYQLPKWLQGLIEAGALGQKTKAGVYKKEGREIKILDINNKKYRVQNVEIEPAVLQILKNRNANERFAQLRALKDSNQAQFLWSMYRDLFHYTAYHLEDIADNTRDIDFAIRWGFGWQQGPFEIWQSAGWAQIAQWINEDMKDGETMIQKALPNWAAKIDAAHTQTGSYAPKAGSYQPRADLAVFNRQLFAETTIGEKTSYGTTVFADDDIRLWHMDDEILITSFKTKKHIITEGVLAGIMHAVDIAEADYKGMVIWQTNEPFTLGANLAPALQAVAAGKVDLVEKLVNTFQQTSQKLRFSQVPTIVATSGLTLGGGCEFSMNATSVVAAFESYIGLVEAGVGLLPAGGGLKEIARRASEQHETGDLYPQIEHMFKLVAMAQVAGSALEAKNWGLLKPCTDIVFNTREVLHVAKAKVNWLHAKGYQTPVEEQNIRVVGNAGIANMKMILANMMAGRMMSEHDYEIAVRIATVISGGDIDSNSLVNEQYLLDLERKLFIELIQMPKTLARIEHTLKTGKPLRN</sequence>
<dbReference type="CDD" id="cd06558">
    <property type="entry name" value="crotonase-like"/>
    <property type="match status" value="1"/>
</dbReference>
<accession>A0A3B0V9Z8</accession>
<dbReference type="GO" id="GO:0006635">
    <property type="term" value="P:fatty acid beta-oxidation"/>
    <property type="evidence" value="ECO:0007669"/>
    <property type="project" value="UniProtKB-UniPathway"/>
</dbReference>
<comment type="pathway">
    <text evidence="1">Lipid metabolism; fatty acid beta-oxidation.</text>
</comment>
<proteinExistence type="predicted"/>
<evidence type="ECO:0000256" key="3">
    <source>
        <dbReference type="ARBA" id="ARBA00023002"/>
    </source>
</evidence>
<evidence type="ECO:0000256" key="4">
    <source>
        <dbReference type="ARBA" id="ARBA00023027"/>
    </source>
</evidence>
<dbReference type="EMBL" id="UOEW01000159">
    <property type="protein sequence ID" value="VAW37153.1"/>
    <property type="molecule type" value="Genomic_DNA"/>
</dbReference>
<dbReference type="Pfam" id="PF00725">
    <property type="entry name" value="3HCDH"/>
    <property type="match status" value="1"/>
</dbReference>
<keyword evidence="5" id="KW-0443">Lipid metabolism</keyword>
<evidence type="ECO:0000259" key="6">
    <source>
        <dbReference type="Pfam" id="PF00725"/>
    </source>
</evidence>
<evidence type="ECO:0000259" key="7">
    <source>
        <dbReference type="Pfam" id="PF02737"/>
    </source>
</evidence>
<dbReference type="PANTHER" id="PTHR48075">
    <property type="entry name" value="3-HYDROXYACYL-COA DEHYDROGENASE FAMILY PROTEIN"/>
    <property type="match status" value="1"/>
</dbReference>
<organism evidence="8">
    <name type="scientific">hydrothermal vent metagenome</name>
    <dbReference type="NCBI Taxonomy" id="652676"/>
    <lineage>
        <taxon>unclassified sequences</taxon>
        <taxon>metagenomes</taxon>
        <taxon>ecological metagenomes</taxon>
    </lineage>
</organism>
<evidence type="ECO:0000256" key="1">
    <source>
        <dbReference type="ARBA" id="ARBA00005005"/>
    </source>
</evidence>
<dbReference type="InterPro" id="IPR006108">
    <property type="entry name" value="3HC_DH_C"/>
</dbReference>
<dbReference type="SUPFAM" id="SSF51735">
    <property type="entry name" value="NAD(P)-binding Rossmann-fold domains"/>
    <property type="match status" value="1"/>
</dbReference>
<dbReference type="GO" id="GO:0070403">
    <property type="term" value="F:NAD+ binding"/>
    <property type="evidence" value="ECO:0007669"/>
    <property type="project" value="InterPro"/>
</dbReference>
<dbReference type="EC" id="4.2.1.17" evidence="8"/>
<dbReference type="AlphaFoldDB" id="A0A3B0V9Z8"/>
<dbReference type="InterPro" id="IPR006176">
    <property type="entry name" value="3-OHacyl-CoA_DH_NAD-bd"/>
</dbReference>
<dbReference type="Pfam" id="PF02737">
    <property type="entry name" value="3HCDH_N"/>
    <property type="match status" value="1"/>
</dbReference>
<dbReference type="InterPro" id="IPR008927">
    <property type="entry name" value="6-PGluconate_DH-like_C_sf"/>
</dbReference>
<dbReference type="EC" id="1.1.1.35" evidence="8"/>
<dbReference type="SUPFAM" id="SSF52096">
    <property type="entry name" value="ClpP/crotonase"/>
    <property type="match status" value="1"/>
</dbReference>
<keyword evidence="4" id="KW-0520">NAD</keyword>
<keyword evidence="2" id="KW-0276">Fatty acid metabolism</keyword>
<keyword evidence="3 8" id="KW-0560">Oxidoreductase</keyword>
<dbReference type="Pfam" id="PF00378">
    <property type="entry name" value="ECH_1"/>
    <property type="match status" value="1"/>
</dbReference>
<protein>
    <submittedName>
        <fullName evidence="8">3-hydroxyacyl-CoA dehydrogenase [fadN-fadA-fadE operon] / Enoyl-CoA hydratase [fadN-fadA-fadE operon]</fullName>
        <ecNumber evidence="8">1.1.1.35</ecNumber>
        <ecNumber evidence="8">4.2.1.17</ecNumber>
    </submittedName>
</protein>
<dbReference type="GO" id="GO:0004300">
    <property type="term" value="F:enoyl-CoA hydratase activity"/>
    <property type="evidence" value="ECO:0007669"/>
    <property type="project" value="UniProtKB-EC"/>
</dbReference>
<dbReference type="InterPro" id="IPR029045">
    <property type="entry name" value="ClpP/crotonase-like_dom_sf"/>
</dbReference>
<feature type="domain" description="3-hydroxyacyl-CoA dehydrogenase NAD binding" evidence="7">
    <location>
        <begin position="9"/>
        <end position="192"/>
    </location>
</feature>
<dbReference type="UniPathway" id="UPA00659"/>
<feature type="domain" description="3-hydroxyacyl-CoA dehydrogenase C-terminal" evidence="6">
    <location>
        <begin position="195"/>
        <end position="294"/>
    </location>
</feature>